<dbReference type="InterPro" id="IPR029058">
    <property type="entry name" value="AB_hydrolase_fold"/>
</dbReference>
<dbReference type="Gene3D" id="3.40.50.1820">
    <property type="entry name" value="alpha/beta hydrolase"/>
    <property type="match status" value="1"/>
</dbReference>
<reference evidence="2 3" key="1">
    <citation type="submission" date="2011-10" db="EMBL/GenBank/DDBJ databases">
        <title>Genome sequence of Gluconobacter morbifer G707, isolated from Drosophila gut.</title>
        <authorList>
            <person name="Lee W.-J."/>
            <person name="Kim E.-K."/>
        </authorList>
    </citation>
    <scope>NUCLEOTIDE SEQUENCE [LARGE SCALE GENOMIC DNA]</scope>
    <source>
        <strain evidence="2 3">G707</strain>
    </source>
</reference>
<organism evidence="2 3">
    <name type="scientific">Gluconobacter morbifer G707</name>
    <dbReference type="NCBI Taxonomy" id="1088869"/>
    <lineage>
        <taxon>Bacteria</taxon>
        <taxon>Pseudomonadati</taxon>
        <taxon>Pseudomonadota</taxon>
        <taxon>Alphaproteobacteria</taxon>
        <taxon>Acetobacterales</taxon>
        <taxon>Acetobacteraceae</taxon>
        <taxon>Gluconobacter</taxon>
    </lineage>
</organism>
<dbReference type="Proteomes" id="UP000004949">
    <property type="component" value="Unassembled WGS sequence"/>
</dbReference>
<dbReference type="InterPro" id="IPR022742">
    <property type="entry name" value="Hydrolase_4"/>
</dbReference>
<name>G6XMU8_9PROT</name>
<dbReference type="EMBL" id="AGQV01000016">
    <property type="protein sequence ID" value="EHH66924.1"/>
    <property type="molecule type" value="Genomic_DNA"/>
</dbReference>
<keyword evidence="3" id="KW-1185">Reference proteome</keyword>
<evidence type="ECO:0000313" key="2">
    <source>
        <dbReference type="EMBL" id="EHH66924.1"/>
    </source>
</evidence>
<keyword evidence="2" id="KW-0378">Hydrolase</keyword>
<sequence length="318" mass="33388">MFCLLAGAAFGAEAGAPIAIGQEQALTAPGPQGPLGGLFLSAGKNAPVVLLVPGSGPTDRDGNSALGFHPATLRLIAEGLAVHGISSLRIDKRGLFSSARAIPDANAVTISDYVSDVQTWMTVIHDRTGVTCIWLAGHSEGGLIALAAARMAHPLCGLILLSTPGRRIDTILHDQIAANPANVLLMSRIEGILAAIRQGRPVDDRTLPSALKSLFRSQVQNFLIDEDRYDPAVLLAAYRGPVLILQGGLDRQVSPTDDFFRLRNAAPGGSAILLPAATHVLKDATDKSREAGWKTYLQSGLPLDPGVVTNIAEFVLAH</sequence>
<evidence type="ECO:0000259" key="1">
    <source>
        <dbReference type="Pfam" id="PF12146"/>
    </source>
</evidence>
<protein>
    <submittedName>
        <fullName evidence="2">Putative hydrolase</fullName>
    </submittedName>
</protein>
<dbReference type="STRING" id="1088869.GMO_28160"/>
<dbReference type="PANTHER" id="PTHR43265:SF1">
    <property type="entry name" value="ESTERASE ESTD"/>
    <property type="match status" value="1"/>
</dbReference>
<proteinExistence type="predicted"/>
<dbReference type="GO" id="GO:0052689">
    <property type="term" value="F:carboxylic ester hydrolase activity"/>
    <property type="evidence" value="ECO:0007669"/>
    <property type="project" value="TreeGrafter"/>
</dbReference>
<accession>G6XMU8</accession>
<dbReference type="eggNOG" id="COG1073">
    <property type="taxonomic scope" value="Bacteria"/>
</dbReference>
<dbReference type="Pfam" id="PF12146">
    <property type="entry name" value="Hydrolase_4"/>
    <property type="match status" value="1"/>
</dbReference>
<gene>
    <name evidence="2" type="ORF">GMO_28160</name>
</gene>
<feature type="domain" description="Serine aminopeptidase S33" evidence="1">
    <location>
        <begin position="75"/>
        <end position="164"/>
    </location>
</feature>
<dbReference type="PATRIC" id="fig|1088869.3.peg.2809"/>
<dbReference type="AlphaFoldDB" id="G6XMU8"/>
<dbReference type="SUPFAM" id="SSF53474">
    <property type="entry name" value="alpha/beta-Hydrolases"/>
    <property type="match status" value="1"/>
</dbReference>
<evidence type="ECO:0000313" key="3">
    <source>
        <dbReference type="Proteomes" id="UP000004949"/>
    </source>
</evidence>
<dbReference type="InterPro" id="IPR053145">
    <property type="entry name" value="AB_hydrolase_Est10"/>
</dbReference>
<dbReference type="PANTHER" id="PTHR43265">
    <property type="entry name" value="ESTERASE ESTD"/>
    <property type="match status" value="1"/>
</dbReference>
<comment type="caution">
    <text evidence="2">The sequence shown here is derived from an EMBL/GenBank/DDBJ whole genome shotgun (WGS) entry which is preliminary data.</text>
</comment>